<evidence type="ECO:0008006" key="3">
    <source>
        <dbReference type="Google" id="ProtNLM"/>
    </source>
</evidence>
<proteinExistence type="predicted"/>
<reference evidence="1 2" key="1">
    <citation type="journal article" date="2015" name="Environ. Microbiol.">
        <title>Genome analyses suggest the presence of polyploidy and recent human-driven expansions in eight global populations of the honeybee pathogen Nosema ceranae.</title>
        <authorList>
            <person name="Pelin A."/>
            <person name="Selman M."/>
            <person name="Aris-Brosou S."/>
            <person name="Farinelli L."/>
            <person name="Corradi N."/>
        </authorList>
    </citation>
    <scope>NUCLEOTIDE SEQUENCE [LARGE SCALE GENOMIC DNA]</scope>
    <source>
        <strain evidence="1 2">PA08 1199</strain>
    </source>
</reference>
<dbReference type="OrthoDB" id="2192852at2759"/>
<evidence type="ECO:0000313" key="1">
    <source>
        <dbReference type="EMBL" id="KKO75902.1"/>
    </source>
</evidence>
<gene>
    <name evidence="1" type="ORF">AAJ76_9000522</name>
</gene>
<dbReference type="VEuPathDB" id="MicrosporidiaDB:G9O61_00g005090"/>
<sequence length="198" mass="23154">MTDKAFLLKKITESLQNRDILKKKISARKKDLVNIESHIQGFYTVLYGKQLKEVETYNVVPNYHITSFPIFLKNNKHILSLFSIGVPTKYPVKGSKLVNIFYTVGYKSKRLFYKYKSHPVLDDNYIVYHCRTLYEKNYLIFEIKTDDGFSLKGDGRTVWEELKNAVAFPLEYPTTEDFFGMCSEEVVSLIRSKYDLGK</sequence>
<dbReference type="AlphaFoldDB" id="A0A0F9YTU0"/>
<dbReference type="VEuPathDB" id="MicrosporidiaDB:NCER_101582"/>
<accession>A0A0F9YTU0</accession>
<dbReference type="GeneID" id="36321559"/>
<dbReference type="Proteomes" id="UP000034350">
    <property type="component" value="Unassembled WGS sequence"/>
</dbReference>
<evidence type="ECO:0000313" key="2">
    <source>
        <dbReference type="Proteomes" id="UP000034350"/>
    </source>
</evidence>
<dbReference type="EMBL" id="JPQZ01000009">
    <property type="protein sequence ID" value="KKO75902.1"/>
    <property type="molecule type" value="Genomic_DNA"/>
</dbReference>
<name>A0A0F9YTU0_9MICR</name>
<organism evidence="1 2">
    <name type="scientific">Vairimorpha ceranae</name>
    <dbReference type="NCBI Taxonomy" id="40302"/>
    <lineage>
        <taxon>Eukaryota</taxon>
        <taxon>Fungi</taxon>
        <taxon>Fungi incertae sedis</taxon>
        <taxon>Microsporidia</taxon>
        <taxon>Nosematidae</taxon>
        <taxon>Vairimorpha</taxon>
    </lineage>
</organism>
<dbReference type="OMA" id="LVNIESH"/>
<dbReference type="VEuPathDB" id="MicrosporidiaDB:AAJ76_9000522"/>
<dbReference type="RefSeq" id="XP_024331644.1">
    <property type="nucleotide sequence ID" value="XM_024476604.1"/>
</dbReference>
<protein>
    <recommendedName>
        <fullName evidence="3">FYR N-terminal domain-containing protein</fullName>
    </recommendedName>
</protein>
<comment type="caution">
    <text evidence="1">The sequence shown here is derived from an EMBL/GenBank/DDBJ whole genome shotgun (WGS) entry which is preliminary data.</text>
</comment>
<dbReference type="Gene3D" id="3.30.160.360">
    <property type="match status" value="1"/>
</dbReference>
<keyword evidence="2" id="KW-1185">Reference proteome</keyword>